<feature type="transmembrane region" description="Helical" evidence="1">
    <location>
        <begin position="167"/>
        <end position="187"/>
    </location>
</feature>
<evidence type="ECO:0000313" key="2">
    <source>
        <dbReference type="EMBL" id="EIJ34728.1"/>
    </source>
</evidence>
<keyword evidence="1" id="KW-0472">Membrane</keyword>
<keyword evidence="1" id="KW-1133">Transmembrane helix</keyword>
<feature type="transmembrane region" description="Helical" evidence="1">
    <location>
        <begin position="293"/>
        <end position="314"/>
    </location>
</feature>
<protein>
    <submittedName>
        <fullName evidence="2">Uncharacterized protein</fullName>
    </submittedName>
</protein>
<dbReference type="RefSeq" id="WP_002708650.1">
    <property type="nucleotide sequence ID" value="NZ_JH651384.1"/>
</dbReference>
<name>A0A656HCX2_THINJ</name>
<organism evidence="2 3">
    <name type="scientific">Thiothrix nivea (strain ATCC 35100 / DSM 5205 / JP2)</name>
    <dbReference type="NCBI Taxonomy" id="870187"/>
    <lineage>
        <taxon>Bacteria</taxon>
        <taxon>Pseudomonadati</taxon>
        <taxon>Pseudomonadota</taxon>
        <taxon>Gammaproteobacteria</taxon>
        <taxon>Thiotrichales</taxon>
        <taxon>Thiotrichaceae</taxon>
        <taxon>Thiothrix</taxon>
    </lineage>
</organism>
<feature type="transmembrane region" description="Helical" evidence="1">
    <location>
        <begin position="134"/>
        <end position="155"/>
    </location>
</feature>
<feature type="transmembrane region" description="Helical" evidence="1">
    <location>
        <begin position="20"/>
        <end position="45"/>
    </location>
</feature>
<feature type="transmembrane region" description="Helical" evidence="1">
    <location>
        <begin position="108"/>
        <end position="128"/>
    </location>
</feature>
<feature type="transmembrane region" description="Helical" evidence="1">
    <location>
        <begin position="193"/>
        <end position="215"/>
    </location>
</feature>
<evidence type="ECO:0000313" key="3">
    <source>
        <dbReference type="Proteomes" id="UP000005317"/>
    </source>
</evidence>
<dbReference type="AlphaFoldDB" id="A0A656HCX2"/>
<feature type="transmembrane region" description="Helical" evidence="1">
    <location>
        <begin position="227"/>
        <end position="251"/>
    </location>
</feature>
<accession>A0A656HCX2</accession>
<gene>
    <name evidence="2" type="ORF">Thini_2161</name>
</gene>
<dbReference type="EMBL" id="JH651384">
    <property type="protein sequence ID" value="EIJ34728.1"/>
    <property type="molecule type" value="Genomic_DNA"/>
</dbReference>
<keyword evidence="1" id="KW-0812">Transmembrane</keyword>
<proteinExistence type="predicted"/>
<dbReference type="OrthoDB" id="9178117at2"/>
<reference evidence="3" key="1">
    <citation type="journal article" date="2011" name="Stand. Genomic Sci.">
        <title>Genome sequence of the filamentous, gliding Thiothrix nivea neotype strain (JP2(T)).</title>
        <authorList>
            <person name="Lapidus A."/>
            <person name="Nolan M."/>
            <person name="Lucas S."/>
            <person name="Glavina Del Rio T."/>
            <person name="Tice H."/>
            <person name="Cheng J.F."/>
            <person name="Tapia R."/>
            <person name="Han C."/>
            <person name="Goodwin L."/>
            <person name="Pitluck S."/>
            <person name="Liolios K."/>
            <person name="Pagani I."/>
            <person name="Ivanova N."/>
            <person name="Huntemann M."/>
            <person name="Mavromatis K."/>
            <person name="Mikhailova N."/>
            <person name="Pati A."/>
            <person name="Chen A."/>
            <person name="Palaniappan K."/>
            <person name="Land M."/>
            <person name="Brambilla E.M."/>
            <person name="Rohde M."/>
            <person name="Abt B."/>
            <person name="Verbarg S."/>
            <person name="Goker M."/>
            <person name="Bristow J."/>
            <person name="Eisen J.A."/>
            <person name="Markowitz V."/>
            <person name="Hugenholtz P."/>
            <person name="Kyrpides N.C."/>
            <person name="Klenk H.P."/>
            <person name="Woyke T."/>
        </authorList>
    </citation>
    <scope>NUCLEOTIDE SEQUENCE [LARGE SCALE GENOMIC DNA]</scope>
    <source>
        <strain evidence="3">ATCC 35100 / DSM 5205 / JP2</strain>
    </source>
</reference>
<keyword evidence="3" id="KW-1185">Reference proteome</keyword>
<feature type="transmembrane region" description="Helical" evidence="1">
    <location>
        <begin position="263"/>
        <end position="281"/>
    </location>
</feature>
<sequence length="558" mass="61620">MWSNDYAGVHIPAECASTIGGVAAFILLAALPLAVLLTWLTVVLYRRRVLQAMRSVSPQADTAETTAGSSVTVQPPAAALHFNIGQAADAPAQLSSPATAGLAWRAGVAYTIAGCAHASIATLLTFVFADMELLPVRLLAVWLLYAWPVIPALLLTSVEDPRQKWGLMAAYFGVILALDWSLSAFGIRDTGAGTGSLLIVWLTWMGPPSLLLWVLNNRAWRSVGLPAYLVAIALVAGWLLATQGLACLAIALDDVGIWLRYRYTVLAAMLVLLFSGVWWFLQRTARRYREKRMSSLSFTLDSWWLVVTLADMVIQFDTTHGASASFILAYLLYKWLSRALQPSSEPGARPAELLLLRVFGHRQRSRHLLDQLGQRWNFSGPISLIAAPDLAATNLEPDELLQFWRLRLRSLFVASAADLRQRLESFDASPDPDGRYRVNEFFCYDNTWRATVHALIQRSDAILMDLRGFGEEHRGCQFELGLLLAQAPLPSIVLLVDGSTKLDLLTNLLAKLWRQLPLDSANRQLEQPCIRLFHAPNALYSVTPLLNLLTAASTNPKP</sequence>
<dbReference type="Proteomes" id="UP000005317">
    <property type="component" value="Unassembled WGS sequence"/>
</dbReference>
<evidence type="ECO:0000256" key="1">
    <source>
        <dbReference type="SAM" id="Phobius"/>
    </source>
</evidence>